<evidence type="ECO:0000256" key="9">
    <source>
        <dbReference type="ARBA" id="ARBA00023306"/>
    </source>
</evidence>
<evidence type="ECO:0000256" key="7">
    <source>
        <dbReference type="ARBA" id="ARBA00022989"/>
    </source>
</evidence>
<evidence type="ECO:0000259" key="12">
    <source>
        <dbReference type="Pfam" id="PF02687"/>
    </source>
</evidence>
<evidence type="ECO:0000256" key="6">
    <source>
        <dbReference type="ARBA" id="ARBA00022692"/>
    </source>
</evidence>
<dbReference type="GeneID" id="77461035"/>
<dbReference type="Gene3D" id="3.30.70.3040">
    <property type="match status" value="1"/>
</dbReference>
<dbReference type="GO" id="GO:0005886">
    <property type="term" value="C:plasma membrane"/>
    <property type="evidence" value="ECO:0007669"/>
    <property type="project" value="UniProtKB-SubCell"/>
</dbReference>
<dbReference type="EMBL" id="JABAFR010000023">
    <property type="protein sequence ID" value="NME45055.1"/>
    <property type="molecule type" value="Genomic_DNA"/>
</dbReference>
<evidence type="ECO:0000259" key="13">
    <source>
        <dbReference type="Pfam" id="PF18075"/>
    </source>
</evidence>
<dbReference type="Pfam" id="PF18075">
    <property type="entry name" value="FtsX_ECD"/>
    <property type="match status" value="1"/>
</dbReference>
<keyword evidence="6 11" id="KW-0812">Transmembrane</keyword>
<evidence type="ECO:0000256" key="11">
    <source>
        <dbReference type="SAM" id="Phobius"/>
    </source>
</evidence>
<dbReference type="EMBL" id="UHFX01000003">
    <property type="protein sequence ID" value="SUO03179.1"/>
    <property type="molecule type" value="Genomic_DNA"/>
</dbReference>
<evidence type="ECO:0000256" key="1">
    <source>
        <dbReference type="ARBA" id="ARBA00004651"/>
    </source>
</evidence>
<evidence type="ECO:0000256" key="2">
    <source>
        <dbReference type="ARBA" id="ARBA00007379"/>
    </source>
</evidence>
<feature type="transmembrane region" description="Helical" evidence="11">
    <location>
        <begin position="173"/>
        <end position="190"/>
    </location>
</feature>
<evidence type="ECO:0000313" key="17">
    <source>
        <dbReference type="Proteomes" id="UP000540014"/>
    </source>
</evidence>
<reference evidence="15 16" key="1">
    <citation type="submission" date="2018-06" db="EMBL/GenBank/DDBJ databases">
        <authorList>
            <consortium name="Pathogen Informatics"/>
            <person name="Doyle S."/>
        </authorList>
    </citation>
    <scope>NUCLEOTIDE SEQUENCE [LARGE SCALE GENOMIC DNA]</scope>
    <source>
        <strain evidence="15 16">NCTC11087</strain>
    </source>
</reference>
<evidence type="ECO:0000313" key="14">
    <source>
        <dbReference type="EMBL" id="NME45055.1"/>
    </source>
</evidence>
<keyword evidence="8 10" id="KW-0472">Membrane</keyword>
<dbReference type="InterPro" id="IPR040690">
    <property type="entry name" value="FtsX_ECD"/>
</dbReference>
<comment type="subcellular location">
    <subcellularLocation>
        <location evidence="1">Cell membrane</location>
        <topology evidence="1">Multi-pass membrane protein</topology>
    </subcellularLocation>
</comment>
<gene>
    <name evidence="15" type="primary">ftsX_2</name>
    <name evidence="14" type="ORF">HF861_09200</name>
    <name evidence="15" type="ORF">NCTC11087_00030</name>
</gene>
<feature type="transmembrane region" description="Helical" evidence="11">
    <location>
        <begin position="226"/>
        <end position="248"/>
    </location>
</feature>
<feature type="transmembrane region" description="Helical" evidence="11">
    <location>
        <begin position="23"/>
        <end position="46"/>
    </location>
</feature>
<feature type="domain" description="FtsX extracellular" evidence="13">
    <location>
        <begin position="62"/>
        <end position="153"/>
    </location>
</feature>
<sequence length="300" mass="33191">MKRLLNLFWYELKYAFRGIRKHLLLTLSAISAMAVSTLLIGCFLLIGLHVDHFATNVEQDMSVHVVLDSEVSDDDQIDAVEKEIQKLSNVASVRFSSKDEELELMIQEKGEAFSLYRGEENPLSHAFFVEVKDSSAIEKTAASIEKIDGVSSVAYGGSSVTRLVDLLDMVRKIGYGVAVLLLILSLYLIYNTIRTTIYSRQDEIKIMRTVGATNAFIRIPFEVQGILIGLIGALIPFLLIFFGYPVVYEQMDGVLFASVFSLVSVTQVRWLLGLAMLGCGLVIGILASLLAVGKSLKAKR</sequence>
<dbReference type="NCBIfam" id="NF038347">
    <property type="entry name" value="FtsX_Gpos"/>
    <property type="match status" value="1"/>
</dbReference>
<dbReference type="Pfam" id="PF02687">
    <property type="entry name" value="FtsX"/>
    <property type="match status" value="1"/>
</dbReference>
<dbReference type="InterPro" id="IPR058204">
    <property type="entry name" value="FtsX_firmicutes-type"/>
</dbReference>
<evidence type="ECO:0000256" key="8">
    <source>
        <dbReference type="ARBA" id="ARBA00023136"/>
    </source>
</evidence>
<protein>
    <recommendedName>
        <fullName evidence="3 10">Cell division protein FtsX</fullName>
    </recommendedName>
</protein>
<evidence type="ECO:0000313" key="15">
    <source>
        <dbReference type="EMBL" id="SUO03179.1"/>
    </source>
</evidence>
<feature type="transmembrane region" description="Helical" evidence="11">
    <location>
        <begin position="268"/>
        <end position="292"/>
    </location>
</feature>
<dbReference type="PIRSF" id="PIRSF003097">
    <property type="entry name" value="FtsX"/>
    <property type="match status" value="1"/>
</dbReference>
<keyword evidence="4 10" id="KW-1003">Cell membrane</keyword>
<organism evidence="15 16">
    <name type="scientific">Faecalicoccus pleomorphus</name>
    <dbReference type="NCBI Taxonomy" id="1323"/>
    <lineage>
        <taxon>Bacteria</taxon>
        <taxon>Bacillati</taxon>
        <taxon>Bacillota</taxon>
        <taxon>Erysipelotrichia</taxon>
        <taxon>Erysipelotrichales</taxon>
        <taxon>Erysipelotrichaceae</taxon>
        <taxon>Faecalicoccus</taxon>
    </lineage>
</organism>
<keyword evidence="9 10" id="KW-0131">Cell cycle</keyword>
<feature type="domain" description="ABC3 transporter permease C-terminal" evidence="12">
    <location>
        <begin position="177"/>
        <end position="297"/>
    </location>
</feature>
<evidence type="ECO:0000256" key="10">
    <source>
        <dbReference type="PIRNR" id="PIRNR003097"/>
    </source>
</evidence>
<evidence type="ECO:0000256" key="4">
    <source>
        <dbReference type="ARBA" id="ARBA00022475"/>
    </source>
</evidence>
<comment type="function">
    <text evidence="10">Part of the ABC transporter FtsEX involved in asymmetric cellular division facilitating the initiation of sporulation.</text>
</comment>
<dbReference type="PANTHER" id="PTHR47755:SF1">
    <property type="entry name" value="CELL DIVISION PROTEIN FTSX"/>
    <property type="match status" value="1"/>
</dbReference>
<dbReference type="GO" id="GO:0051301">
    <property type="term" value="P:cell division"/>
    <property type="evidence" value="ECO:0007669"/>
    <property type="project" value="UniProtKB-KW"/>
</dbReference>
<dbReference type="RefSeq" id="WP_022790609.1">
    <property type="nucleotide sequence ID" value="NZ_JABAFR010000023.1"/>
</dbReference>
<dbReference type="Proteomes" id="UP000540014">
    <property type="component" value="Unassembled WGS sequence"/>
</dbReference>
<reference evidence="14 17" key="2">
    <citation type="submission" date="2020-04" db="EMBL/GenBank/DDBJ databases">
        <authorList>
            <person name="Hitch T.C.A."/>
            <person name="Wylensek D."/>
            <person name="Clavel T."/>
        </authorList>
    </citation>
    <scope>NUCLEOTIDE SEQUENCE [LARGE SCALE GENOMIC DNA]</scope>
    <source>
        <strain evidence="14 17">BSM-383-APC-22F</strain>
    </source>
</reference>
<comment type="similarity">
    <text evidence="2 10">Belongs to the ABC-4 integral membrane protein family. FtsX subfamily.</text>
</comment>
<proteinExistence type="inferred from homology"/>
<keyword evidence="16" id="KW-1185">Reference proteome</keyword>
<dbReference type="InterPro" id="IPR003838">
    <property type="entry name" value="ABC3_permease_C"/>
</dbReference>
<dbReference type="OrthoDB" id="9812531at2"/>
<evidence type="ECO:0000313" key="16">
    <source>
        <dbReference type="Proteomes" id="UP000255523"/>
    </source>
</evidence>
<dbReference type="InterPro" id="IPR004513">
    <property type="entry name" value="FtsX"/>
</dbReference>
<evidence type="ECO:0000256" key="3">
    <source>
        <dbReference type="ARBA" id="ARBA00021907"/>
    </source>
</evidence>
<dbReference type="PANTHER" id="PTHR47755">
    <property type="entry name" value="CELL DIVISION PROTEIN FTSX"/>
    <property type="match status" value="1"/>
</dbReference>
<dbReference type="AlphaFoldDB" id="A0A380LH41"/>
<accession>A0A380LH41</accession>
<name>A0A380LH41_9FIRM</name>
<dbReference type="Proteomes" id="UP000255523">
    <property type="component" value="Unassembled WGS sequence"/>
</dbReference>
<evidence type="ECO:0000256" key="5">
    <source>
        <dbReference type="ARBA" id="ARBA00022618"/>
    </source>
</evidence>
<keyword evidence="5 10" id="KW-0132">Cell division</keyword>
<keyword evidence="7 11" id="KW-1133">Transmembrane helix</keyword>